<dbReference type="RefSeq" id="XP_002910900.1">
    <property type="nucleotide sequence ID" value="XM_002910854.1"/>
</dbReference>
<organism evidence="1 2">
    <name type="scientific">Coprinopsis cinerea (strain Okayama-7 / 130 / ATCC MYA-4618 / FGSC 9003)</name>
    <name type="common">Inky cap fungus</name>
    <name type="synonym">Hormographiella aspergillata</name>
    <dbReference type="NCBI Taxonomy" id="240176"/>
    <lineage>
        <taxon>Eukaryota</taxon>
        <taxon>Fungi</taxon>
        <taxon>Dikarya</taxon>
        <taxon>Basidiomycota</taxon>
        <taxon>Agaricomycotina</taxon>
        <taxon>Agaricomycetes</taxon>
        <taxon>Agaricomycetidae</taxon>
        <taxon>Agaricales</taxon>
        <taxon>Agaricineae</taxon>
        <taxon>Psathyrellaceae</taxon>
        <taxon>Coprinopsis</taxon>
    </lineage>
</organism>
<name>D6RNJ0_COPC7</name>
<sequence>MRTQEKEKQRTMMRVMMLIKMDDERGKMMDAKKEQKTKKRKTIMVPESVCGMVDKMQLDDGNRM</sequence>
<dbReference type="AlphaFoldDB" id="D6RNJ0"/>
<reference evidence="1 2" key="1">
    <citation type="journal article" date="2010" name="Proc. Natl. Acad. Sci. U.S.A.">
        <title>Insights into evolution of multicellular fungi from the assembled chromosomes of the mushroom Coprinopsis cinerea (Coprinus cinereus).</title>
        <authorList>
            <person name="Stajich J.E."/>
            <person name="Wilke S.K."/>
            <person name="Ahren D."/>
            <person name="Au C.H."/>
            <person name="Birren B.W."/>
            <person name="Borodovsky M."/>
            <person name="Burns C."/>
            <person name="Canback B."/>
            <person name="Casselton L.A."/>
            <person name="Cheng C.K."/>
            <person name="Deng J."/>
            <person name="Dietrich F.S."/>
            <person name="Fargo D.C."/>
            <person name="Farman M.L."/>
            <person name="Gathman A.C."/>
            <person name="Goldberg J."/>
            <person name="Guigo R."/>
            <person name="Hoegger P.J."/>
            <person name="Hooker J.B."/>
            <person name="Huggins A."/>
            <person name="James T.Y."/>
            <person name="Kamada T."/>
            <person name="Kilaru S."/>
            <person name="Kodira C."/>
            <person name="Kues U."/>
            <person name="Kupfer D."/>
            <person name="Kwan H.S."/>
            <person name="Lomsadze A."/>
            <person name="Li W."/>
            <person name="Lilly W.W."/>
            <person name="Ma L.J."/>
            <person name="Mackey A.J."/>
            <person name="Manning G."/>
            <person name="Martin F."/>
            <person name="Muraguchi H."/>
            <person name="Natvig D.O."/>
            <person name="Palmerini H."/>
            <person name="Ramesh M.A."/>
            <person name="Rehmeyer C.J."/>
            <person name="Roe B.A."/>
            <person name="Shenoy N."/>
            <person name="Stanke M."/>
            <person name="Ter-Hovhannisyan V."/>
            <person name="Tunlid A."/>
            <person name="Velagapudi R."/>
            <person name="Vision T.J."/>
            <person name="Zeng Q."/>
            <person name="Zolan M.E."/>
            <person name="Pukkila P.J."/>
        </authorList>
    </citation>
    <scope>NUCLEOTIDE SEQUENCE [LARGE SCALE GENOMIC DNA]</scope>
    <source>
        <strain evidence="2">Okayama-7 / 130 / ATCC MYA-4618 / FGSC 9003</strain>
    </source>
</reference>
<comment type="caution">
    <text evidence="1">The sequence shown here is derived from an EMBL/GenBank/DDBJ whole genome shotgun (WGS) entry which is preliminary data.</text>
</comment>
<gene>
    <name evidence="1" type="ORF">CC1G_14877</name>
</gene>
<keyword evidence="2" id="KW-1185">Reference proteome</keyword>
<dbReference type="InParanoid" id="D6RNJ0"/>
<dbReference type="EMBL" id="AACS02000007">
    <property type="protein sequence ID" value="EFI27406.1"/>
    <property type="molecule type" value="Genomic_DNA"/>
</dbReference>
<accession>D6RNJ0</accession>
<protein>
    <submittedName>
        <fullName evidence="1">Uncharacterized protein</fullName>
    </submittedName>
</protein>
<dbReference type="HOGENOM" id="CLU_2867572_0_0_1"/>
<proteinExistence type="predicted"/>
<dbReference type="Proteomes" id="UP000001861">
    <property type="component" value="Unassembled WGS sequence"/>
</dbReference>
<evidence type="ECO:0000313" key="1">
    <source>
        <dbReference type="EMBL" id="EFI27406.1"/>
    </source>
</evidence>
<dbReference type="VEuPathDB" id="FungiDB:CC1G_14877"/>
<evidence type="ECO:0000313" key="2">
    <source>
        <dbReference type="Proteomes" id="UP000001861"/>
    </source>
</evidence>
<dbReference type="KEGG" id="cci:CC1G_14877"/>
<dbReference type="GeneID" id="9378158"/>